<organism evidence="1 2">
    <name type="scientific">Acetobacterium bakii</name>
    <dbReference type="NCBI Taxonomy" id="52689"/>
    <lineage>
        <taxon>Bacteria</taxon>
        <taxon>Bacillati</taxon>
        <taxon>Bacillota</taxon>
        <taxon>Clostridia</taxon>
        <taxon>Eubacteriales</taxon>
        <taxon>Eubacteriaceae</taxon>
        <taxon>Acetobacterium</taxon>
    </lineage>
</organism>
<dbReference type="Gene3D" id="2.60.120.1140">
    <property type="entry name" value="Protein of unknown function DUF192"/>
    <property type="match status" value="1"/>
</dbReference>
<name>A0A0L6U009_9FIRM</name>
<dbReference type="PANTHER" id="PTHR37953">
    <property type="entry name" value="UPF0127 PROTEIN MJ1496"/>
    <property type="match status" value="1"/>
</dbReference>
<dbReference type="PANTHER" id="PTHR37953:SF1">
    <property type="entry name" value="UPF0127 PROTEIN MJ1496"/>
    <property type="match status" value="1"/>
</dbReference>
<evidence type="ECO:0000313" key="1">
    <source>
        <dbReference type="EMBL" id="KNZ41687.1"/>
    </source>
</evidence>
<evidence type="ECO:0008006" key="3">
    <source>
        <dbReference type="Google" id="ProtNLM"/>
    </source>
</evidence>
<dbReference type="Proteomes" id="UP000036873">
    <property type="component" value="Unassembled WGS sequence"/>
</dbReference>
<dbReference type="STRING" id="52689.AKG39_10615"/>
<gene>
    <name evidence="1" type="ORF">AKG39_10615</name>
</gene>
<protein>
    <recommendedName>
        <fullName evidence="3">DUF192 domain-containing protein</fullName>
    </recommendedName>
</protein>
<sequence length="114" mass="12681">MCKALKNGAVLADEIRIADHFFQRLVGLLKDKTLSPNQGLLLNRCRQVHTIGMKFPIDVIFLSEDGEVLLIQNDMRSGQISPTVKGAFWCLELMSGTVQKQGLALHDQVAFQSL</sequence>
<keyword evidence="2" id="KW-1185">Reference proteome</keyword>
<dbReference type="InterPro" id="IPR038695">
    <property type="entry name" value="Saro_0823-like_sf"/>
</dbReference>
<proteinExistence type="predicted"/>
<dbReference type="Pfam" id="PF02643">
    <property type="entry name" value="DUF192"/>
    <property type="match status" value="1"/>
</dbReference>
<evidence type="ECO:0000313" key="2">
    <source>
        <dbReference type="Proteomes" id="UP000036873"/>
    </source>
</evidence>
<accession>A0A0L6U009</accession>
<dbReference type="AlphaFoldDB" id="A0A0L6U009"/>
<dbReference type="InterPro" id="IPR003795">
    <property type="entry name" value="DUF192"/>
</dbReference>
<comment type="caution">
    <text evidence="1">The sequence shown here is derived from an EMBL/GenBank/DDBJ whole genome shotgun (WGS) entry which is preliminary data.</text>
</comment>
<reference evidence="2" key="1">
    <citation type="submission" date="2015-07" db="EMBL/GenBank/DDBJ databases">
        <title>Draft genome sequence of Acetobacterium bakii DSM 8293, a potential psychrophilic chemical producer through syngas fermentation.</title>
        <authorList>
            <person name="Song Y."/>
            <person name="Hwang S."/>
            <person name="Cho B.-K."/>
        </authorList>
    </citation>
    <scope>NUCLEOTIDE SEQUENCE [LARGE SCALE GENOMIC DNA]</scope>
    <source>
        <strain evidence="2">DSM 8239</strain>
    </source>
</reference>
<dbReference type="EMBL" id="LGYO01000026">
    <property type="protein sequence ID" value="KNZ41687.1"/>
    <property type="molecule type" value="Genomic_DNA"/>
</dbReference>